<dbReference type="VEuPathDB" id="FungiDB:ASPGLDRAFT_1115307"/>
<sequence>MLGLLLNARSKLDEAIAQLYKHLQNSPEIRASIPDNEFKTHWRRAARVHESIKNHRKPIPAIRANATTAWVEEQVNAVLGNVPRFSIAAEVRLAVNRKFAWDEFVSRLNCVNFDRLNCSRPGLMCKMSSWGGGVFLSLFQGPCIVWGSFLTSTVQKPASVPSGLPAWRLLLR</sequence>
<dbReference type="OrthoDB" id="10420546at2759"/>
<dbReference type="GeneID" id="34455850"/>
<dbReference type="Proteomes" id="UP000184300">
    <property type="component" value="Unassembled WGS sequence"/>
</dbReference>
<evidence type="ECO:0000313" key="2">
    <source>
        <dbReference type="Proteomes" id="UP000184300"/>
    </source>
</evidence>
<organism evidence="1 2">
    <name type="scientific">Aspergillus glaucus CBS 516.65</name>
    <dbReference type="NCBI Taxonomy" id="1160497"/>
    <lineage>
        <taxon>Eukaryota</taxon>
        <taxon>Fungi</taxon>
        <taxon>Dikarya</taxon>
        <taxon>Ascomycota</taxon>
        <taxon>Pezizomycotina</taxon>
        <taxon>Eurotiomycetes</taxon>
        <taxon>Eurotiomycetidae</taxon>
        <taxon>Eurotiales</taxon>
        <taxon>Aspergillaceae</taxon>
        <taxon>Aspergillus</taxon>
        <taxon>Aspergillus subgen. Aspergillus</taxon>
    </lineage>
</organism>
<evidence type="ECO:0000313" key="1">
    <source>
        <dbReference type="EMBL" id="OJJ87013.1"/>
    </source>
</evidence>
<reference evidence="2" key="1">
    <citation type="journal article" date="2017" name="Genome Biol.">
        <title>Comparative genomics reveals high biological diversity and specific adaptations in the industrially and medically important fungal genus Aspergillus.</title>
        <authorList>
            <person name="de Vries R.P."/>
            <person name="Riley R."/>
            <person name="Wiebenga A."/>
            <person name="Aguilar-Osorio G."/>
            <person name="Amillis S."/>
            <person name="Uchima C.A."/>
            <person name="Anderluh G."/>
            <person name="Asadollahi M."/>
            <person name="Askin M."/>
            <person name="Barry K."/>
            <person name="Battaglia E."/>
            <person name="Bayram O."/>
            <person name="Benocci T."/>
            <person name="Braus-Stromeyer S.A."/>
            <person name="Caldana C."/>
            <person name="Canovas D."/>
            <person name="Cerqueira G.C."/>
            <person name="Chen F."/>
            <person name="Chen W."/>
            <person name="Choi C."/>
            <person name="Clum A."/>
            <person name="Dos Santos R.A."/>
            <person name="Damasio A.R."/>
            <person name="Diallinas G."/>
            <person name="Emri T."/>
            <person name="Fekete E."/>
            <person name="Flipphi M."/>
            <person name="Freyberg S."/>
            <person name="Gallo A."/>
            <person name="Gournas C."/>
            <person name="Habgood R."/>
            <person name="Hainaut M."/>
            <person name="Harispe M.L."/>
            <person name="Henrissat B."/>
            <person name="Hilden K.S."/>
            <person name="Hope R."/>
            <person name="Hossain A."/>
            <person name="Karabika E."/>
            <person name="Karaffa L."/>
            <person name="Karanyi Z."/>
            <person name="Krasevec N."/>
            <person name="Kuo A."/>
            <person name="Kusch H."/>
            <person name="LaButti K."/>
            <person name="Lagendijk E.L."/>
            <person name="Lapidus A."/>
            <person name="Levasseur A."/>
            <person name="Lindquist E."/>
            <person name="Lipzen A."/>
            <person name="Logrieco A.F."/>
            <person name="MacCabe A."/>
            <person name="Maekelae M.R."/>
            <person name="Malavazi I."/>
            <person name="Melin P."/>
            <person name="Meyer V."/>
            <person name="Mielnichuk N."/>
            <person name="Miskei M."/>
            <person name="Molnar A.P."/>
            <person name="Mule G."/>
            <person name="Ngan C.Y."/>
            <person name="Orejas M."/>
            <person name="Orosz E."/>
            <person name="Ouedraogo J.P."/>
            <person name="Overkamp K.M."/>
            <person name="Park H.-S."/>
            <person name="Perrone G."/>
            <person name="Piumi F."/>
            <person name="Punt P.J."/>
            <person name="Ram A.F."/>
            <person name="Ramon A."/>
            <person name="Rauscher S."/>
            <person name="Record E."/>
            <person name="Riano-Pachon D.M."/>
            <person name="Robert V."/>
            <person name="Roehrig J."/>
            <person name="Ruller R."/>
            <person name="Salamov A."/>
            <person name="Salih N.S."/>
            <person name="Samson R.A."/>
            <person name="Sandor E."/>
            <person name="Sanguinetti M."/>
            <person name="Schuetze T."/>
            <person name="Sepcic K."/>
            <person name="Shelest E."/>
            <person name="Sherlock G."/>
            <person name="Sophianopoulou V."/>
            <person name="Squina F.M."/>
            <person name="Sun H."/>
            <person name="Susca A."/>
            <person name="Todd R.B."/>
            <person name="Tsang A."/>
            <person name="Unkles S.E."/>
            <person name="van de Wiele N."/>
            <person name="van Rossen-Uffink D."/>
            <person name="Oliveira J.V."/>
            <person name="Vesth T.C."/>
            <person name="Visser J."/>
            <person name="Yu J.-H."/>
            <person name="Zhou M."/>
            <person name="Andersen M.R."/>
            <person name="Archer D.B."/>
            <person name="Baker S.E."/>
            <person name="Benoit I."/>
            <person name="Brakhage A.A."/>
            <person name="Braus G.H."/>
            <person name="Fischer R."/>
            <person name="Frisvad J.C."/>
            <person name="Goldman G.H."/>
            <person name="Houbraken J."/>
            <person name="Oakley B."/>
            <person name="Pocsi I."/>
            <person name="Scazzocchio C."/>
            <person name="Seiboth B."/>
            <person name="vanKuyk P.A."/>
            <person name="Wortman J."/>
            <person name="Dyer P.S."/>
            <person name="Grigoriev I.V."/>
        </authorList>
    </citation>
    <scope>NUCLEOTIDE SEQUENCE [LARGE SCALE GENOMIC DNA]</scope>
    <source>
        <strain evidence="2">CBS 516.65</strain>
    </source>
</reference>
<proteinExistence type="predicted"/>
<dbReference type="RefSeq" id="XP_022403702.1">
    <property type="nucleotide sequence ID" value="XM_022539589.1"/>
</dbReference>
<keyword evidence="2" id="KW-1185">Reference proteome</keyword>
<accession>A0A1L9VSX4</accession>
<dbReference type="AlphaFoldDB" id="A0A1L9VSX4"/>
<name>A0A1L9VSX4_ASPGL</name>
<dbReference type="EMBL" id="KV878891">
    <property type="protein sequence ID" value="OJJ87013.1"/>
    <property type="molecule type" value="Genomic_DNA"/>
</dbReference>
<gene>
    <name evidence="1" type="ORF">ASPGLDRAFT_1115307</name>
</gene>
<protein>
    <submittedName>
        <fullName evidence="1">Uncharacterized protein</fullName>
    </submittedName>
</protein>